<dbReference type="EMBL" id="JAPDIA010000008">
    <property type="protein sequence ID" value="MDG0812807.1"/>
    <property type="molecule type" value="Genomic_DNA"/>
</dbReference>
<dbReference type="AlphaFoldDB" id="A0A9X4KXR1"/>
<protein>
    <submittedName>
        <fullName evidence="1">Uncharacterized protein</fullName>
    </submittedName>
</protein>
<evidence type="ECO:0000313" key="1">
    <source>
        <dbReference type="EMBL" id="MDG0812807.1"/>
    </source>
</evidence>
<dbReference type="RefSeq" id="WP_277536341.1">
    <property type="nucleotide sequence ID" value="NZ_JAPDIA010000008.1"/>
</dbReference>
<evidence type="ECO:0000313" key="2">
    <source>
        <dbReference type="Proteomes" id="UP001153404"/>
    </source>
</evidence>
<accession>A0A9X4KXR1</accession>
<proteinExistence type="predicted"/>
<dbReference type="Proteomes" id="UP001153404">
    <property type="component" value="Unassembled WGS sequence"/>
</dbReference>
<sequence>MTKTSKNQEAAKAFLAYAKLSKEGNIEIWRQLGFDPLRSDVWDAPELKESNKFTDYFGPNIFDVLTEVKNEIEGVVVNEKTPAISDAFKTSVITRILLDNEDVDKVLAEAANQLK</sequence>
<comment type="caution">
    <text evidence="1">The sequence shown here is derived from an EMBL/GenBank/DDBJ whole genome shotgun (WGS) entry which is preliminary data.</text>
</comment>
<keyword evidence="2" id="KW-1185">Reference proteome</keyword>
<gene>
    <name evidence="1" type="ORF">OMP40_28390</name>
</gene>
<dbReference type="SUPFAM" id="SSF53850">
    <property type="entry name" value="Periplasmic binding protein-like II"/>
    <property type="match status" value="1"/>
</dbReference>
<name>A0A9X4KXR1_9BACL</name>
<organism evidence="1 2">
    <name type="scientific">Cohnella rhizosphaerae</name>
    <dbReference type="NCBI Taxonomy" id="1457232"/>
    <lineage>
        <taxon>Bacteria</taxon>
        <taxon>Bacillati</taxon>
        <taxon>Bacillota</taxon>
        <taxon>Bacilli</taxon>
        <taxon>Bacillales</taxon>
        <taxon>Paenibacillaceae</taxon>
        <taxon>Cohnella</taxon>
    </lineage>
</organism>
<dbReference type="Gene3D" id="3.40.190.10">
    <property type="entry name" value="Periplasmic binding protein-like II"/>
    <property type="match status" value="1"/>
</dbReference>
<reference evidence="1" key="1">
    <citation type="submission" date="2022-10" db="EMBL/GenBank/DDBJ databases">
        <title>Comparative genomic analysis of Cohnella hashimotonis sp. nov., isolated from the International Space Station.</title>
        <authorList>
            <person name="Simpson A."/>
            <person name="Venkateswaran K."/>
        </authorList>
    </citation>
    <scope>NUCLEOTIDE SEQUENCE</scope>
    <source>
        <strain evidence="1">DSM 28161</strain>
    </source>
</reference>